<evidence type="ECO:0000256" key="1">
    <source>
        <dbReference type="SAM" id="Phobius"/>
    </source>
</evidence>
<dbReference type="Gene3D" id="2.60.120.260">
    <property type="entry name" value="Galactose-binding domain-like"/>
    <property type="match status" value="1"/>
</dbReference>
<proteinExistence type="predicted"/>
<organism evidence="2 3">
    <name type="scientific">Paenibacillus rigui</name>
    <dbReference type="NCBI Taxonomy" id="554312"/>
    <lineage>
        <taxon>Bacteria</taxon>
        <taxon>Bacillati</taxon>
        <taxon>Bacillota</taxon>
        <taxon>Bacilli</taxon>
        <taxon>Bacillales</taxon>
        <taxon>Paenibacillaceae</taxon>
        <taxon>Paenibacillus</taxon>
    </lineage>
</organism>
<dbReference type="EMBL" id="NMQW01000057">
    <property type="protein sequence ID" value="OXM82805.1"/>
    <property type="molecule type" value="Genomic_DNA"/>
</dbReference>
<protein>
    <submittedName>
        <fullName evidence="2">Uncharacterized protein</fullName>
    </submittedName>
</protein>
<gene>
    <name evidence="2" type="ORF">CF651_29520</name>
</gene>
<dbReference type="AlphaFoldDB" id="A0A229UHN3"/>
<dbReference type="InterPro" id="IPR029052">
    <property type="entry name" value="Metallo-depent_PP-like"/>
</dbReference>
<dbReference type="SUPFAM" id="SSF56300">
    <property type="entry name" value="Metallo-dependent phosphatases"/>
    <property type="match status" value="1"/>
</dbReference>
<keyword evidence="3" id="KW-1185">Reference proteome</keyword>
<evidence type="ECO:0000313" key="2">
    <source>
        <dbReference type="EMBL" id="OXM82805.1"/>
    </source>
</evidence>
<keyword evidence="1" id="KW-0812">Transmembrane</keyword>
<name>A0A229UHN3_9BACL</name>
<keyword evidence="1" id="KW-1133">Transmembrane helix</keyword>
<evidence type="ECO:0000313" key="3">
    <source>
        <dbReference type="Proteomes" id="UP000215509"/>
    </source>
</evidence>
<sequence length="489" mass="52654">MDKRTKRLSHGQTYGLAYMTGGLLLLLAMTLLWSRPPVTGIAEKQPQPETDEWKIGYIVGEGAPNGQLPNGQQLGELLAQRSDLLLVAGSASLAGSAGEPAPRSFFPVWGPVTVTGEDSATAEANAAARFPHIPEEQLPGYGRTAYFVDYGEARFWFLDAARLAQEPSVQLDWLKRSAAKAPRLHRIALLHEEPPQPEVWAGLAASGVDLVLIDARLYAPEAAVTGRPGAGYRLSAHSGWAEWTVSSGGGSAVPPPLLTVEGRGSRLTAAAPGTAGREADRLEVDAAALRQAAAGAEQAPVAIGAAWRYRAGGPAVRAVIPPGMDPAGERPLQERVQLPPEDWRSPAYDDAGWSAASAPFGRTRDTLRARLLQTQLPVQNASPAVYFRRSFVLEDDPSAWNDWVLQVAFEDGFVAYLNGNEIARDSMRDGWVDGRSLASPHENKGFESFSLKGHEDLFVRGRNVLAVEVHTSHPAAPEMWFDASLTARK</sequence>
<comment type="caution">
    <text evidence="2">The sequence shown here is derived from an EMBL/GenBank/DDBJ whole genome shotgun (WGS) entry which is preliminary data.</text>
</comment>
<feature type="transmembrane region" description="Helical" evidence="1">
    <location>
        <begin position="12"/>
        <end position="33"/>
    </location>
</feature>
<dbReference type="Proteomes" id="UP000215509">
    <property type="component" value="Unassembled WGS sequence"/>
</dbReference>
<dbReference type="OrthoDB" id="9809781at2"/>
<accession>A0A229UHN3</accession>
<dbReference type="RefSeq" id="WP_094018447.1">
    <property type="nucleotide sequence ID" value="NZ_NMQW01000057.1"/>
</dbReference>
<reference evidence="2 3" key="1">
    <citation type="submission" date="2017-07" db="EMBL/GenBank/DDBJ databases">
        <title>Genome sequencing and assembly of Paenibacillus rigui.</title>
        <authorList>
            <person name="Mayilraj S."/>
        </authorList>
    </citation>
    <scope>NUCLEOTIDE SEQUENCE [LARGE SCALE GENOMIC DNA]</scope>
    <source>
        <strain evidence="2 3">JCM 16352</strain>
    </source>
</reference>
<keyword evidence="1" id="KW-0472">Membrane</keyword>